<evidence type="ECO:0000256" key="1">
    <source>
        <dbReference type="SAM" id="MobiDB-lite"/>
    </source>
</evidence>
<dbReference type="Proteomes" id="UP000033647">
    <property type="component" value="Unassembled WGS sequence"/>
</dbReference>
<dbReference type="EMBL" id="LAFY01004161">
    <property type="protein sequence ID" value="KJX94360.1"/>
    <property type="molecule type" value="Genomic_DNA"/>
</dbReference>
<feature type="compositionally biased region" description="Polar residues" evidence="1">
    <location>
        <begin position="1"/>
        <end position="25"/>
    </location>
</feature>
<dbReference type="AlphaFoldDB" id="A0A0F4GDS9"/>
<name>A0A0F4GDS9_9PEZI</name>
<accession>A0A0F4GDS9</accession>
<evidence type="ECO:0000313" key="2">
    <source>
        <dbReference type="EMBL" id="KJX94360.1"/>
    </source>
</evidence>
<gene>
    <name evidence="2" type="ORF">TI39_contig4202g00038</name>
</gene>
<proteinExistence type="predicted"/>
<feature type="region of interest" description="Disordered" evidence="1">
    <location>
        <begin position="1"/>
        <end position="33"/>
    </location>
</feature>
<protein>
    <submittedName>
        <fullName evidence="2">Uncharacterized protein</fullName>
    </submittedName>
</protein>
<reference evidence="2 3" key="1">
    <citation type="submission" date="2015-03" db="EMBL/GenBank/DDBJ databases">
        <title>RNA-seq based gene annotation and comparative genomics of four Zymoseptoria species reveal species-specific pathogenicity related genes and transposable element activity.</title>
        <authorList>
            <person name="Grandaubert J."/>
            <person name="Bhattacharyya A."/>
            <person name="Stukenbrock E.H."/>
        </authorList>
    </citation>
    <scope>NUCLEOTIDE SEQUENCE [LARGE SCALE GENOMIC DNA]</scope>
    <source>
        <strain evidence="2 3">Zb18110</strain>
    </source>
</reference>
<organism evidence="2 3">
    <name type="scientific">Zymoseptoria brevis</name>
    <dbReference type="NCBI Taxonomy" id="1047168"/>
    <lineage>
        <taxon>Eukaryota</taxon>
        <taxon>Fungi</taxon>
        <taxon>Dikarya</taxon>
        <taxon>Ascomycota</taxon>
        <taxon>Pezizomycotina</taxon>
        <taxon>Dothideomycetes</taxon>
        <taxon>Dothideomycetidae</taxon>
        <taxon>Mycosphaerellales</taxon>
        <taxon>Mycosphaerellaceae</taxon>
        <taxon>Zymoseptoria</taxon>
    </lineage>
</organism>
<sequence length="309" mass="34707">MDAYSLTTSEVSATKNQSASGNQHSPPIDEPAVATDDFLITMTDLARMVDDLLPSINERPATNIVLGIPEMKEHIITNLATDEILQAKLISRDAKDLIETSPLITQELIFPAQPTTTATFVPNIMGTNDFFITDEEHFQIITPTPTRSLHYAPSTDVPGTMQAFYHLHCEYEKPTLLPPLTNRQMQTTLFRYASSTRLTVTNCRPLSTKLCVGWTNFSIYVKPCRVSDLVALVEKLGDILATMPETEVKKALAASHWLEGIKEHQLELDSWGKHLTEEEKAVLVEGSELDVGFEGWWYPLRRDYYGFAF</sequence>
<keyword evidence="3" id="KW-1185">Reference proteome</keyword>
<comment type="caution">
    <text evidence="2">The sequence shown here is derived from an EMBL/GenBank/DDBJ whole genome shotgun (WGS) entry which is preliminary data.</text>
</comment>
<dbReference type="OrthoDB" id="10303756at2759"/>
<evidence type="ECO:0000313" key="3">
    <source>
        <dbReference type="Proteomes" id="UP000033647"/>
    </source>
</evidence>